<organism evidence="1 2">
    <name type="scientific">Lachnospira multipara</name>
    <dbReference type="NCBI Taxonomy" id="28051"/>
    <lineage>
        <taxon>Bacteria</taxon>
        <taxon>Bacillati</taxon>
        <taxon>Bacillota</taxon>
        <taxon>Clostridia</taxon>
        <taxon>Lachnospirales</taxon>
        <taxon>Lachnospiraceae</taxon>
        <taxon>Lachnospira</taxon>
    </lineage>
</organism>
<accession>A0A1H5SGH4</accession>
<protein>
    <submittedName>
        <fullName evidence="1">Uncharacterized protein</fullName>
    </submittedName>
</protein>
<proteinExistence type="predicted"/>
<gene>
    <name evidence="1" type="ORF">SAMN05216537_102224</name>
</gene>
<name>A0A1H5SGH4_9FIRM</name>
<dbReference type="EMBL" id="FNUL01000002">
    <property type="protein sequence ID" value="SEF49540.1"/>
    <property type="molecule type" value="Genomic_DNA"/>
</dbReference>
<dbReference type="Proteomes" id="UP000236726">
    <property type="component" value="Unassembled WGS sequence"/>
</dbReference>
<keyword evidence="2" id="KW-1185">Reference proteome</keyword>
<reference evidence="1 2" key="1">
    <citation type="submission" date="2016-10" db="EMBL/GenBank/DDBJ databases">
        <authorList>
            <person name="de Groot N.N."/>
        </authorList>
    </citation>
    <scope>NUCLEOTIDE SEQUENCE [LARGE SCALE GENOMIC DNA]</scope>
    <source>
        <strain evidence="1 2">D15d</strain>
    </source>
</reference>
<evidence type="ECO:0000313" key="1">
    <source>
        <dbReference type="EMBL" id="SEF49540.1"/>
    </source>
</evidence>
<evidence type="ECO:0000313" key="2">
    <source>
        <dbReference type="Proteomes" id="UP000236726"/>
    </source>
</evidence>
<dbReference type="AlphaFoldDB" id="A0A1H5SGH4"/>
<sequence length="45" mass="4977">MSNRKKLGLMKKSETTWYAKNEKVTALNSAFTNIALAYIAATLAI</sequence>